<protein>
    <submittedName>
        <fullName evidence="3">Alpha/beta hydrolase</fullName>
    </submittedName>
</protein>
<dbReference type="GO" id="GO:0016787">
    <property type="term" value="F:hydrolase activity"/>
    <property type="evidence" value="ECO:0007669"/>
    <property type="project" value="UniProtKB-KW"/>
</dbReference>
<reference evidence="3" key="2">
    <citation type="journal article" date="2021" name="PeerJ">
        <title>Extensive microbial diversity within the chicken gut microbiome revealed by metagenomics and culture.</title>
        <authorList>
            <person name="Gilroy R."/>
            <person name="Ravi A."/>
            <person name="Getino M."/>
            <person name="Pursley I."/>
            <person name="Horton D.L."/>
            <person name="Alikhan N.F."/>
            <person name="Baker D."/>
            <person name="Gharbi K."/>
            <person name="Hall N."/>
            <person name="Watson M."/>
            <person name="Adriaenssens E.M."/>
            <person name="Foster-Nyarko E."/>
            <person name="Jarju S."/>
            <person name="Secka A."/>
            <person name="Antonio M."/>
            <person name="Oren A."/>
            <person name="Chaudhuri R.R."/>
            <person name="La Ragione R."/>
            <person name="Hildebrand F."/>
            <person name="Pallen M.J."/>
        </authorList>
    </citation>
    <scope>NUCLEOTIDE SEQUENCE</scope>
    <source>
        <strain evidence="3">ChiSjej5B23-6657</strain>
    </source>
</reference>
<gene>
    <name evidence="3" type="ORF">IAA55_09285</name>
</gene>
<proteinExistence type="predicted"/>
<evidence type="ECO:0000256" key="1">
    <source>
        <dbReference type="ARBA" id="ARBA00022801"/>
    </source>
</evidence>
<dbReference type="EMBL" id="DVHM01000153">
    <property type="protein sequence ID" value="HIR71461.1"/>
    <property type="molecule type" value="Genomic_DNA"/>
</dbReference>
<dbReference type="Proteomes" id="UP000823912">
    <property type="component" value="Unassembled WGS sequence"/>
</dbReference>
<dbReference type="Gene3D" id="3.40.50.1820">
    <property type="entry name" value="alpha/beta hydrolase"/>
    <property type="match status" value="1"/>
</dbReference>
<accession>A0A9D1JB85</accession>
<sequence length="322" mass="35528">MKLIREKLGDFAELTGYLHEPDQEMGNIRKFPVMLVLPGGGFRICSSREAEPIASAYYAEGYSAFVLDYTTVTKKPEAVMADPMKDVQDALNWIHTHGEDCCLDTDRIAMIGFSGGGHLAAASATHDPLRPNALVLIYPGITHNPTRALDCPDIIDSVDEQTPPSFIVGTRADTVTPPRHQLAFASALEKVSVDFELHIFPGGVHGMSLGKSLTCSGNASYIDSEYAQWFPMSVRWLKNKLGDFTIYGVNDGRNGRFHIDRPMAELFADEQASAIVSRYLPMASQLKDSPFAGDMTLRNLSKFLPGLTEETLEELDRELLKL</sequence>
<comment type="caution">
    <text evidence="3">The sequence shown here is derived from an EMBL/GenBank/DDBJ whole genome shotgun (WGS) entry which is preliminary data.</text>
</comment>
<evidence type="ECO:0000259" key="2">
    <source>
        <dbReference type="Pfam" id="PF20434"/>
    </source>
</evidence>
<dbReference type="InterPro" id="IPR050300">
    <property type="entry name" value="GDXG_lipolytic_enzyme"/>
</dbReference>
<evidence type="ECO:0000313" key="4">
    <source>
        <dbReference type="Proteomes" id="UP000823912"/>
    </source>
</evidence>
<dbReference type="InterPro" id="IPR049492">
    <property type="entry name" value="BD-FAE-like_dom"/>
</dbReference>
<evidence type="ECO:0000313" key="3">
    <source>
        <dbReference type="EMBL" id="HIR71461.1"/>
    </source>
</evidence>
<keyword evidence="1 3" id="KW-0378">Hydrolase</keyword>
<dbReference type="Pfam" id="PF20434">
    <property type="entry name" value="BD-FAE"/>
    <property type="match status" value="1"/>
</dbReference>
<organism evidence="3 4">
    <name type="scientific">Candidatus Pullilachnospira gallistercoris</name>
    <dbReference type="NCBI Taxonomy" id="2840911"/>
    <lineage>
        <taxon>Bacteria</taxon>
        <taxon>Bacillati</taxon>
        <taxon>Bacillota</taxon>
        <taxon>Clostridia</taxon>
        <taxon>Lachnospirales</taxon>
        <taxon>Lachnospiraceae</taxon>
        <taxon>Lachnospiraceae incertae sedis</taxon>
        <taxon>Candidatus Pullilachnospira</taxon>
    </lineage>
</organism>
<name>A0A9D1JB85_9FIRM</name>
<dbReference type="InterPro" id="IPR029058">
    <property type="entry name" value="AB_hydrolase_fold"/>
</dbReference>
<reference evidence="3" key="1">
    <citation type="submission" date="2020-10" db="EMBL/GenBank/DDBJ databases">
        <authorList>
            <person name="Gilroy R."/>
        </authorList>
    </citation>
    <scope>NUCLEOTIDE SEQUENCE</scope>
    <source>
        <strain evidence="3">ChiSjej5B23-6657</strain>
    </source>
</reference>
<dbReference type="SUPFAM" id="SSF53474">
    <property type="entry name" value="alpha/beta-Hydrolases"/>
    <property type="match status" value="1"/>
</dbReference>
<feature type="domain" description="BD-FAE-like" evidence="2">
    <location>
        <begin position="29"/>
        <end position="126"/>
    </location>
</feature>
<dbReference type="PANTHER" id="PTHR48081">
    <property type="entry name" value="AB HYDROLASE SUPERFAMILY PROTEIN C4A8.06C"/>
    <property type="match status" value="1"/>
</dbReference>
<dbReference type="PANTHER" id="PTHR48081:SF6">
    <property type="entry name" value="PEPTIDASE S9 PROLYL OLIGOPEPTIDASE CATALYTIC DOMAIN-CONTAINING PROTEIN"/>
    <property type="match status" value="1"/>
</dbReference>
<dbReference type="AlphaFoldDB" id="A0A9D1JB85"/>